<accession>K0THA1</accession>
<dbReference type="CDD" id="cd00121">
    <property type="entry name" value="MATH"/>
    <property type="match status" value="1"/>
</dbReference>
<dbReference type="Proteomes" id="UP000266841">
    <property type="component" value="Unassembled WGS sequence"/>
</dbReference>
<dbReference type="InterPro" id="IPR002083">
    <property type="entry name" value="MATH/TRAF_dom"/>
</dbReference>
<evidence type="ECO:0000313" key="3">
    <source>
        <dbReference type="EMBL" id="EJK76775.1"/>
    </source>
</evidence>
<evidence type="ECO:0000259" key="1">
    <source>
        <dbReference type="PROSITE" id="PS50097"/>
    </source>
</evidence>
<dbReference type="PROSITE" id="PS50097">
    <property type="entry name" value="BTB"/>
    <property type="match status" value="1"/>
</dbReference>
<dbReference type="InterPro" id="IPR000210">
    <property type="entry name" value="BTB/POZ_dom"/>
</dbReference>
<proteinExistence type="predicted"/>
<dbReference type="SUPFAM" id="SSF54695">
    <property type="entry name" value="POZ domain"/>
    <property type="match status" value="1"/>
</dbReference>
<dbReference type="EMBL" id="AGNL01001715">
    <property type="protein sequence ID" value="EJK76775.1"/>
    <property type="molecule type" value="Genomic_DNA"/>
</dbReference>
<dbReference type="InterPro" id="IPR008974">
    <property type="entry name" value="TRAF-like"/>
</dbReference>
<feature type="domain" description="MATH" evidence="2">
    <location>
        <begin position="37"/>
        <end position="160"/>
    </location>
</feature>
<feature type="non-terminal residue" evidence="3">
    <location>
        <position position="1"/>
    </location>
</feature>
<dbReference type="SUPFAM" id="SSF49599">
    <property type="entry name" value="TRAF domain-like"/>
    <property type="match status" value="1"/>
</dbReference>
<dbReference type="OrthoDB" id="45051at2759"/>
<dbReference type="Pfam" id="PF22486">
    <property type="entry name" value="MATH_2"/>
    <property type="match status" value="1"/>
</dbReference>
<name>K0THA1_THAOC</name>
<dbReference type="InterPro" id="IPR011333">
    <property type="entry name" value="SKP1/BTB/POZ_sf"/>
</dbReference>
<reference evidence="3 4" key="1">
    <citation type="journal article" date="2012" name="Genome Biol.">
        <title>Genome and low-iron response of an oceanic diatom adapted to chronic iron limitation.</title>
        <authorList>
            <person name="Lommer M."/>
            <person name="Specht M."/>
            <person name="Roy A.S."/>
            <person name="Kraemer L."/>
            <person name="Andreson R."/>
            <person name="Gutowska M.A."/>
            <person name="Wolf J."/>
            <person name="Bergner S.V."/>
            <person name="Schilhabel M.B."/>
            <person name="Klostermeier U.C."/>
            <person name="Beiko R.G."/>
            <person name="Rosenstiel P."/>
            <person name="Hippler M."/>
            <person name="Laroche J."/>
        </authorList>
    </citation>
    <scope>NUCLEOTIDE SEQUENCE [LARGE SCALE GENOMIC DNA]</scope>
    <source>
        <strain evidence="3 4">CCMP1005</strain>
    </source>
</reference>
<sequence length="420" mass="46038">KCWADSAESERMEAAVKVASAVHVGTPPGPLSDWIMREVHFHEFEGLTTEREAMVKPPEFSCFGHQWGVAMYPGGKERSEEGYVAVYLGNLSSENIEACYKIILKHPTDQAPRIMILADQLKTFGAIRSGKESWGWNDFAKRETMLTYLNNGTLTLEIHLRTNKQTGPTIFVPSNAFNNNMLEGFNNEEMSDVSFEVGGEVESAANRRKRAKTTGTTFHAGHLILKLNAPALADMCRPGDETAVPINGVEPEVFKMLLYFCYGGKVSEDELAANAKAIIEGADRFGIVNLKLQAEAVLTKQTEIAVDNMIDNLLYANSKNLALFQEKIMDFVAENGGKILGNVSFSSVPSELMSDLLTAVTRGQKSSSTSEPGDDLKLMRVSELRKQLHDKGLCIDGSRDAMIALLGENSASDETGALET</sequence>
<dbReference type="Pfam" id="PF00651">
    <property type="entry name" value="BTB"/>
    <property type="match status" value="1"/>
</dbReference>
<dbReference type="eggNOG" id="KOG1987">
    <property type="taxonomic scope" value="Eukaryota"/>
</dbReference>
<dbReference type="PANTHER" id="PTHR26379">
    <property type="entry name" value="BTB/POZ AND MATH DOMAIN-CONTAINING PROTEIN 1"/>
    <property type="match status" value="1"/>
</dbReference>
<dbReference type="GO" id="GO:0016567">
    <property type="term" value="P:protein ubiquitination"/>
    <property type="evidence" value="ECO:0007669"/>
    <property type="project" value="InterPro"/>
</dbReference>
<dbReference type="Gene3D" id="3.30.710.10">
    <property type="entry name" value="Potassium Channel Kv1.1, Chain A"/>
    <property type="match status" value="1"/>
</dbReference>
<dbReference type="InterPro" id="IPR045005">
    <property type="entry name" value="BPM1-6"/>
</dbReference>
<comment type="caution">
    <text evidence="3">The sequence shown here is derived from an EMBL/GenBank/DDBJ whole genome shotgun (WGS) entry which is preliminary data.</text>
</comment>
<dbReference type="Gene3D" id="2.60.210.10">
    <property type="entry name" value="Apoptosis, Tumor Necrosis Factor Receptor Associated Protein 2, Chain A"/>
    <property type="match status" value="1"/>
</dbReference>
<dbReference type="AlphaFoldDB" id="K0THA1"/>
<feature type="domain" description="BTB" evidence="1">
    <location>
        <begin position="191"/>
        <end position="270"/>
    </location>
</feature>
<evidence type="ECO:0008006" key="5">
    <source>
        <dbReference type="Google" id="ProtNLM"/>
    </source>
</evidence>
<dbReference type="PROSITE" id="PS50144">
    <property type="entry name" value="MATH"/>
    <property type="match status" value="1"/>
</dbReference>
<keyword evidence="4" id="KW-1185">Reference proteome</keyword>
<dbReference type="PANTHER" id="PTHR26379:SF187">
    <property type="entry name" value="OS07G0655300 PROTEIN"/>
    <property type="match status" value="1"/>
</dbReference>
<dbReference type="SMART" id="SM00225">
    <property type="entry name" value="BTB"/>
    <property type="match status" value="1"/>
</dbReference>
<organism evidence="3 4">
    <name type="scientific">Thalassiosira oceanica</name>
    <name type="common">Marine diatom</name>
    <dbReference type="NCBI Taxonomy" id="159749"/>
    <lineage>
        <taxon>Eukaryota</taxon>
        <taxon>Sar</taxon>
        <taxon>Stramenopiles</taxon>
        <taxon>Ochrophyta</taxon>
        <taxon>Bacillariophyta</taxon>
        <taxon>Coscinodiscophyceae</taxon>
        <taxon>Thalassiosirophycidae</taxon>
        <taxon>Thalassiosirales</taxon>
        <taxon>Thalassiosiraceae</taxon>
        <taxon>Thalassiosira</taxon>
    </lineage>
</organism>
<evidence type="ECO:0000259" key="2">
    <source>
        <dbReference type="PROSITE" id="PS50144"/>
    </source>
</evidence>
<evidence type="ECO:0000313" key="4">
    <source>
        <dbReference type="Proteomes" id="UP000266841"/>
    </source>
</evidence>
<protein>
    <recommendedName>
        <fullName evidence="5">MATH domain-containing protein</fullName>
    </recommendedName>
</protein>
<gene>
    <name evidence="3" type="ORF">THAOC_01445</name>
</gene>